<dbReference type="RefSeq" id="WP_269311476.1">
    <property type="nucleotide sequence ID" value="NZ_CP114052.1"/>
</dbReference>
<dbReference type="Pfam" id="PF06245">
    <property type="entry name" value="DUF1015"/>
    <property type="match status" value="1"/>
</dbReference>
<dbReference type="InterPro" id="IPR008323">
    <property type="entry name" value="UCP033563"/>
</dbReference>
<accession>A0ABY7JNM8</accession>
<dbReference type="PANTHER" id="PTHR36454:SF1">
    <property type="entry name" value="DUF1015 DOMAIN-CONTAINING PROTEIN"/>
    <property type="match status" value="1"/>
</dbReference>
<keyword evidence="2" id="KW-1185">Reference proteome</keyword>
<organism evidence="1 2">
    <name type="scientific">Peptostreptococcus equinus</name>
    <dbReference type="NCBI Taxonomy" id="3003601"/>
    <lineage>
        <taxon>Bacteria</taxon>
        <taxon>Bacillati</taxon>
        <taxon>Bacillota</taxon>
        <taxon>Clostridia</taxon>
        <taxon>Peptostreptococcales</taxon>
        <taxon>Peptostreptococcaceae</taxon>
        <taxon>Peptostreptococcus</taxon>
    </lineage>
</organism>
<protein>
    <submittedName>
        <fullName evidence="1">DUF1015 family protein</fullName>
    </submittedName>
</protein>
<dbReference type="EMBL" id="CP114052">
    <property type="protein sequence ID" value="WAW14779.1"/>
    <property type="molecule type" value="Genomic_DNA"/>
</dbReference>
<sequence length="411" mass="48505">MVRVRPFKAIRPNKEYVDKVAALPYDTMDTEEARKMAKNNPYSYLRIDRAEIDLDKKIDIHDKKVYEKARQNLNKFIEEKILVEDDEPALYIYREIMNDRIQIGIVGAVSVDESIDGTIKKHEHTKPDKVEDRTKHIEYCQAHTGTILLTYENDKDIDNFIEEKIKVEPEYDFSTDDMIRHTVWLLDKEESKEVESLFKNVKSLYIADGHHRSAAAENYAMKKREENPNYNPEDEFNFYIAMIAPKKNLYVMDYNRLVKDTNNYTKEYLLNKIEENFQINSMKKAFRPCNKYEYAMYLDKEWHRLKFMGTDNGILDSVKRLDVSVLHDYLIEPILEIDNPHKNDRIDFVGGIRGLDEIENKIDNGKFKLAFILHPTELDELIEVADEGKIMPAKSTWFEPKVRCGLFVHRV</sequence>
<proteinExistence type="predicted"/>
<evidence type="ECO:0000313" key="1">
    <source>
        <dbReference type="EMBL" id="WAW14779.1"/>
    </source>
</evidence>
<name>A0ABY7JNM8_9FIRM</name>
<evidence type="ECO:0000313" key="2">
    <source>
        <dbReference type="Proteomes" id="UP001164187"/>
    </source>
</evidence>
<dbReference type="Proteomes" id="UP001164187">
    <property type="component" value="Chromosome"/>
</dbReference>
<gene>
    <name evidence="1" type="ORF">O0R46_09370</name>
</gene>
<dbReference type="PANTHER" id="PTHR36454">
    <property type="entry name" value="LMO2823 PROTEIN"/>
    <property type="match status" value="1"/>
</dbReference>
<reference evidence="1" key="1">
    <citation type="submission" date="2022-12" db="EMBL/GenBank/DDBJ databases">
        <title>Peptostreptococcus.</title>
        <authorList>
            <person name="Lee S.H."/>
        </authorList>
    </citation>
    <scope>NUCLEOTIDE SEQUENCE</scope>
    <source>
        <strain evidence="1">CBA3647</strain>
    </source>
</reference>
<dbReference type="PIRSF" id="PIRSF033563">
    <property type="entry name" value="UCP033563"/>
    <property type="match status" value="1"/>
</dbReference>